<name>A0A7C4RAY1_UNCC3</name>
<sequence>MVYSSCYKFLEYSQKSPRDVNYSDVKGYLETLIVSRKSSSTINLAYSALYFYFGRVLRRKFFVHIPRVKKEKKLPVVLTREEVLQILGVVTNVKHKLILATMYSSGL</sequence>
<dbReference type="SUPFAM" id="SSF56349">
    <property type="entry name" value="DNA breaking-rejoining enzymes"/>
    <property type="match status" value="1"/>
</dbReference>
<dbReference type="AlphaFoldDB" id="A0A7C4RAY1"/>
<dbReference type="Pfam" id="PF13495">
    <property type="entry name" value="Phage_int_SAM_4"/>
    <property type="match status" value="1"/>
</dbReference>
<feature type="domain" description="Integrase SAM-like N-terminal" evidence="2">
    <location>
        <begin position="8"/>
        <end position="60"/>
    </location>
</feature>
<keyword evidence="1" id="KW-0238">DNA-binding</keyword>
<evidence type="ECO:0000256" key="1">
    <source>
        <dbReference type="ARBA" id="ARBA00023125"/>
    </source>
</evidence>
<reference evidence="3" key="1">
    <citation type="journal article" date="2020" name="mSystems">
        <title>Genome- and Community-Level Interaction Insights into Carbon Utilization and Element Cycling Functions of Hydrothermarchaeota in Hydrothermal Sediment.</title>
        <authorList>
            <person name="Zhou Z."/>
            <person name="Liu Y."/>
            <person name="Xu W."/>
            <person name="Pan J."/>
            <person name="Luo Z.H."/>
            <person name="Li M."/>
        </authorList>
    </citation>
    <scope>NUCLEOTIDE SEQUENCE [LARGE SCALE GENOMIC DNA]</scope>
    <source>
        <strain evidence="3">SpSt-579</strain>
    </source>
</reference>
<protein>
    <recommendedName>
        <fullName evidence="2">Integrase SAM-like N-terminal domain-containing protein</fullName>
    </recommendedName>
</protein>
<dbReference type="GO" id="GO:0015074">
    <property type="term" value="P:DNA integration"/>
    <property type="evidence" value="ECO:0007669"/>
    <property type="project" value="InterPro"/>
</dbReference>
<dbReference type="EMBL" id="DSYQ01000021">
    <property type="protein sequence ID" value="HGT71345.1"/>
    <property type="molecule type" value="Genomic_DNA"/>
</dbReference>
<dbReference type="Gene3D" id="1.10.150.130">
    <property type="match status" value="1"/>
</dbReference>
<comment type="caution">
    <text evidence="3">The sequence shown here is derived from an EMBL/GenBank/DDBJ whole genome shotgun (WGS) entry which is preliminary data.</text>
</comment>
<evidence type="ECO:0000313" key="3">
    <source>
        <dbReference type="EMBL" id="HGT71345.1"/>
    </source>
</evidence>
<dbReference type="InterPro" id="IPR010998">
    <property type="entry name" value="Integrase_recombinase_N"/>
</dbReference>
<dbReference type="GO" id="GO:0003677">
    <property type="term" value="F:DNA binding"/>
    <property type="evidence" value="ECO:0007669"/>
    <property type="project" value="UniProtKB-KW"/>
</dbReference>
<dbReference type="InterPro" id="IPR011010">
    <property type="entry name" value="DNA_brk_join_enz"/>
</dbReference>
<proteinExistence type="predicted"/>
<accession>A0A7C4RAY1</accession>
<evidence type="ECO:0000259" key="2">
    <source>
        <dbReference type="Pfam" id="PF13495"/>
    </source>
</evidence>
<dbReference type="InterPro" id="IPR004107">
    <property type="entry name" value="Integrase_SAM-like_N"/>
</dbReference>
<organism evidence="3">
    <name type="scientific">candidate division CPR3 bacterium</name>
    <dbReference type="NCBI Taxonomy" id="2268181"/>
    <lineage>
        <taxon>Bacteria</taxon>
        <taxon>Bacteria division CPR3</taxon>
    </lineage>
</organism>
<gene>
    <name evidence="3" type="ORF">ENT43_03745</name>
</gene>